<accession>A0A7X5TVM5</accession>
<evidence type="ECO:0000313" key="1">
    <source>
        <dbReference type="EMBL" id="NIH93587.1"/>
    </source>
</evidence>
<sequence>MNEIKDALKSPNPAYYLGQKSAEGAMTAPTLMFGGEGALARAGLDLPDGVPDELINTPHVSDPVFRAI</sequence>
<dbReference type="Proteomes" id="UP000547444">
    <property type="component" value="Unassembled WGS sequence"/>
</dbReference>
<organism evidence="1 2">
    <name type="scientific">Mycolicibacterium fluoranthenivorans</name>
    <dbReference type="NCBI Taxonomy" id="258505"/>
    <lineage>
        <taxon>Bacteria</taxon>
        <taxon>Bacillati</taxon>
        <taxon>Actinomycetota</taxon>
        <taxon>Actinomycetes</taxon>
        <taxon>Mycobacteriales</taxon>
        <taxon>Mycobacteriaceae</taxon>
        <taxon>Mycolicibacterium</taxon>
    </lineage>
</organism>
<name>A0A7X5TVM5_9MYCO</name>
<keyword evidence="2" id="KW-1185">Reference proteome</keyword>
<dbReference type="RefSeq" id="WP_167155605.1">
    <property type="nucleotide sequence ID" value="NZ_JAANOW010000001.1"/>
</dbReference>
<evidence type="ECO:0000313" key="2">
    <source>
        <dbReference type="Proteomes" id="UP000547444"/>
    </source>
</evidence>
<protein>
    <submittedName>
        <fullName evidence="1">Uncharacterized protein</fullName>
    </submittedName>
</protein>
<proteinExistence type="predicted"/>
<reference evidence="1 2" key="1">
    <citation type="submission" date="2020-03" db="EMBL/GenBank/DDBJ databases">
        <title>Sequencing the genomes of 1000 actinobacteria strains.</title>
        <authorList>
            <person name="Klenk H.-P."/>
        </authorList>
    </citation>
    <scope>NUCLEOTIDE SEQUENCE [LARGE SCALE GENOMIC DNA]</scope>
    <source>
        <strain evidence="1 2">DSM 44556</strain>
    </source>
</reference>
<gene>
    <name evidence="1" type="ORF">FHU31_000543</name>
</gene>
<dbReference type="EMBL" id="JAANOW010000001">
    <property type="protein sequence ID" value="NIH93587.1"/>
    <property type="molecule type" value="Genomic_DNA"/>
</dbReference>
<comment type="caution">
    <text evidence="1">The sequence shown here is derived from an EMBL/GenBank/DDBJ whole genome shotgun (WGS) entry which is preliminary data.</text>
</comment>
<dbReference type="AlphaFoldDB" id="A0A7X5TVM5"/>